<dbReference type="AlphaFoldDB" id="A0A3R5XXC7"/>
<dbReference type="InterPro" id="IPR045944">
    <property type="entry name" value="DUF6364"/>
</dbReference>
<evidence type="ECO:0000313" key="2">
    <source>
        <dbReference type="Proteomes" id="UP000287502"/>
    </source>
</evidence>
<dbReference type="Pfam" id="PF19891">
    <property type="entry name" value="DUF6364"/>
    <property type="match status" value="1"/>
</dbReference>
<evidence type="ECO:0000313" key="1">
    <source>
        <dbReference type="EMBL" id="QAR33032.1"/>
    </source>
</evidence>
<dbReference type="KEGG" id="gtl:EP073_06300"/>
<keyword evidence="2" id="KW-1185">Reference proteome</keyword>
<dbReference type="OrthoDB" id="5519575at2"/>
<sequence length="85" mass="9887">MHKTRLNISIDQDIADFAKDFASENRTTVSDIITQYFLTVKRRKDGETTERILADPAFAEAFEEVQEKLRAGKARWQSYDEVFGR</sequence>
<protein>
    <submittedName>
        <fullName evidence="1">Uncharacterized protein</fullName>
    </submittedName>
</protein>
<dbReference type="EMBL" id="CP035108">
    <property type="protein sequence ID" value="QAR33032.1"/>
    <property type="molecule type" value="Genomic_DNA"/>
</dbReference>
<dbReference type="Proteomes" id="UP000287502">
    <property type="component" value="Chromosome"/>
</dbReference>
<organism evidence="1 2">
    <name type="scientific">Geovibrio thiophilus</name>
    <dbReference type="NCBI Taxonomy" id="139438"/>
    <lineage>
        <taxon>Bacteria</taxon>
        <taxon>Pseudomonadati</taxon>
        <taxon>Deferribacterota</taxon>
        <taxon>Deferribacteres</taxon>
        <taxon>Deferribacterales</taxon>
        <taxon>Geovibrionaceae</taxon>
        <taxon>Geovibrio</taxon>
    </lineage>
</organism>
<proteinExistence type="predicted"/>
<reference evidence="1 2" key="1">
    <citation type="submission" date="2019-01" db="EMBL/GenBank/DDBJ databases">
        <title>Geovibrio thiophilus DSM 11263, complete genome.</title>
        <authorList>
            <person name="Spring S."/>
            <person name="Bunk B."/>
            <person name="Sproer C."/>
        </authorList>
    </citation>
    <scope>NUCLEOTIDE SEQUENCE [LARGE SCALE GENOMIC DNA]</scope>
    <source>
        <strain evidence="1 2">DSM 11263</strain>
    </source>
</reference>
<gene>
    <name evidence="1" type="ORF">EP073_06300</name>
</gene>
<name>A0A3R5XXC7_9BACT</name>
<dbReference type="RefSeq" id="WP_128466318.1">
    <property type="nucleotide sequence ID" value="NZ_CP035108.1"/>
</dbReference>
<accession>A0A3R5XXC7</accession>